<dbReference type="InterPro" id="IPR020449">
    <property type="entry name" value="Tscrpt_reg_AraC-type_HTH"/>
</dbReference>
<accession>A0A930YVR4</accession>
<dbReference type="Gene3D" id="1.10.10.60">
    <property type="entry name" value="Homeodomain-like"/>
    <property type="match status" value="1"/>
</dbReference>
<dbReference type="RefSeq" id="WP_194739127.1">
    <property type="nucleotide sequence ID" value="NZ_JADKYY010000005.1"/>
</dbReference>
<evidence type="ECO:0000259" key="4">
    <source>
        <dbReference type="PROSITE" id="PS01124"/>
    </source>
</evidence>
<keyword evidence="1" id="KW-0805">Transcription regulation</keyword>
<name>A0A930YVR4_9FLAO</name>
<evidence type="ECO:0000256" key="2">
    <source>
        <dbReference type="ARBA" id="ARBA00023125"/>
    </source>
</evidence>
<dbReference type="InterPro" id="IPR009057">
    <property type="entry name" value="Homeodomain-like_sf"/>
</dbReference>
<dbReference type="GO" id="GO:0043565">
    <property type="term" value="F:sequence-specific DNA binding"/>
    <property type="evidence" value="ECO:0007669"/>
    <property type="project" value="InterPro"/>
</dbReference>
<evidence type="ECO:0000256" key="1">
    <source>
        <dbReference type="ARBA" id="ARBA00023015"/>
    </source>
</evidence>
<dbReference type="SUPFAM" id="SSF46689">
    <property type="entry name" value="Homeodomain-like"/>
    <property type="match status" value="1"/>
</dbReference>
<comment type="caution">
    <text evidence="5">The sequence shown here is derived from an EMBL/GenBank/DDBJ whole genome shotgun (WGS) entry which is preliminary data.</text>
</comment>
<dbReference type="PANTHER" id="PTHR43280">
    <property type="entry name" value="ARAC-FAMILY TRANSCRIPTIONAL REGULATOR"/>
    <property type="match status" value="1"/>
</dbReference>
<dbReference type="SMART" id="SM00342">
    <property type="entry name" value="HTH_ARAC"/>
    <property type="match status" value="1"/>
</dbReference>
<evidence type="ECO:0000313" key="6">
    <source>
        <dbReference type="Proteomes" id="UP000694480"/>
    </source>
</evidence>
<dbReference type="AlphaFoldDB" id="A0A930YVR4"/>
<keyword evidence="2" id="KW-0238">DNA-binding</keyword>
<keyword evidence="3" id="KW-0804">Transcription</keyword>
<evidence type="ECO:0000313" key="5">
    <source>
        <dbReference type="EMBL" id="MBF5027196.1"/>
    </source>
</evidence>
<evidence type="ECO:0000256" key="3">
    <source>
        <dbReference type="ARBA" id="ARBA00023163"/>
    </source>
</evidence>
<sequence>MDNSFRNHSIHHLRNFSADKEKFDYSDYSILYSAQSEIVLYLHEKEIKVAPETFFFIPPGVEYHIREQYKNAFIFTFKKELFIDRLELMYQITNGYLFKNKEGLAIKNEFLPYEQIIKYYYLPVRKRGVNKLIRKNNLINFIEFILIRIFISKDPEIEEHSKNTHEKELIERFLFVIKEQQQFNFNMNYYADQLNVTKRTLDNAMQAVFKTTTKRYVVNKALEQAKKMLEGSDIPIKNISIELGFSQESNFNNFFKKHTGLTPRQFRISSIEEEDLSYIDFKN</sequence>
<dbReference type="EMBL" id="JADKYY010000005">
    <property type="protein sequence ID" value="MBF5027196.1"/>
    <property type="molecule type" value="Genomic_DNA"/>
</dbReference>
<dbReference type="PRINTS" id="PR00032">
    <property type="entry name" value="HTHARAC"/>
</dbReference>
<dbReference type="InterPro" id="IPR018060">
    <property type="entry name" value="HTH_AraC"/>
</dbReference>
<dbReference type="GO" id="GO:0003700">
    <property type="term" value="F:DNA-binding transcription factor activity"/>
    <property type="evidence" value="ECO:0007669"/>
    <property type="project" value="InterPro"/>
</dbReference>
<dbReference type="Proteomes" id="UP000694480">
    <property type="component" value="Unassembled WGS sequence"/>
</dbReference>
<organism evidence="5 6">
    <name type="scientific">Planobacterium oryzisoli</name>
    <dbReference type="NCBI Taxonomy" id="2771435"/>
    <lineage>
        <taxon>Bacteria</taxon>
        <taxon>Pseudomonadati</taxon>
        <taxon>Bacteroidota</taxon>
        <taxon>Flavobacteriia</taxon>
        <taxon>Flavobacteriales</taxon>
        <taxon>Weeksellaceae</taxon>
        <taxon>Chryseobacterium group</taxon>
        <taxon>Chryseobacterium</taxon>
    </lineage>
</organism>
<reference evidence="5" key="1">
    <citation type="submission" date="2020-11" db="EMBL/GenBank/DDBJ databases">
        <title>Genome seq and assembly of Planobacterium sp.</title>
        <authorList>
            <person name="Chhetri G."/>
        </authorList>
    </citation>
    <scope>NUCLEOTIDE SEQUENCE</scope>
    <source>
        <strain evidence="5">GCR5</strain>
    </source>
</reference>
<dbReference type="Pfam" id="PF12833">
    <property type="entry name" value="HTH_18"/>
    <property type="match status" value="1"/>
</dbReference>
<dbReference type="PROSITE" id="PS01124">
    <property type="entry name" value="HTH_ARAC_FAMILY_2"/>
    <property type="match status" value="1"/>
</dbReference>
<gene>
    <name evidence="5" type="ORF">IC612_05230</name>
</gene>
<keyword evidence="6" id="KW-1185">Reference proteome</keyword>
<proteinExistence type="predicted"/>
<feature type="domain" description="HTH araC/xylS-type" evidence="4">
    <location>
        <begin position="171"/>
        <end position="269"/>
    </location>
</feature>
<protein>
    <submittedName>
        <fullName evidence="5">AraC family transcriptional regulator</fullName>
    </submittedName>
</protein>
<dbReference type="PANTHER" id="PTHR43280:SF32">
    <property type="entry name" value="TRANSCRIPTIONAL REGULATORY PROTEIN"/>
    <property type="match status" value="1"/>
</dbReference>